<evidence type="ECO:0000313" key="3">
    <source>
        <dbReference type="EMBL" id="MBO8451060.1"/>
    </source>
</evidence>
<dbReference type="EMBL" id="JADIMS010000153">
    <property type="protein sequence ID" value="MBO8451060.1"/>
    <property type="molecule type" value="Genomic_DNA"/>
</dbReference>
<reference evidence="3" key="2">
    <citation type="journal article" date="2021" name="PeerJ">
        <title>Extensive microbial diversity within the chicken gut microbiome revealed by metagenomics and culture.</title>
        <authorList>
            <person name="Gilroy R."/>
            <person name="Ravi A."/>
            <person name="Getino M."/>
            <person name="Pursley I."/>
            <person name="Horton D.L."/>
            <person name="Alikhan N.F."/>
            <person name="Baker D."/>
            <person name="Gharbi K."/>
            <person name="Hall N."/>
            <person name="Watson M."/>
            <person name="Adriaenssens E.M."/>
            <person name="Foster-Nyarko E."/>
            <person name="Jarju S."/>
            <person name="Secka A."/>
            <person name="Antonio M."/>
            <person name="Oren A."/>
            <person name="Chaudhuri R.R."/>
            <person name="La Ragione R."/>
            <person name="Hildebrand F."/>
            <person name="Pallen M.J."/>
        </authorList>
    </citation>
    <scope>NUCLEOTIDE SEQUENCE</scope>
    <source>
        <strain evidence="3">B3-4054</strain>
    </source>
</reference>
<evidence type="ECO:0000256" key="1">
    <source>
        <dbReference type="SAM" id="MobiDB-lite"/>
    </source>
</evidence>
<evidence type="ECO:0000313" key="4">
    <source>
        <dbReference type="Proteomes" id="UP000823616"/>
    </source>
</evidence>
<protein>
    <submittedName>
        <fullName evidence="3">Lipopolysaccharide transporter LptA</fullName>
    </submittedName>
</protein>
<feature type="signal peptide" evidence="2">
    <location>
        <begin position="1"/>
        <end position="24"/>
    </location>
</feature>
<gene>
    <name evidence="3" type="ORF">IAA96_08155</name>
</gene>
<comment type="caution">
    <text evidence="3">The sequence shown here is derived from an EMBL/GenBank/DDBJ whole genome shotgun (WGS) entry which is preliminary data.</text>
</comment>
<proteinExistence type="predicted"/>
<keyword evidence="2" id="KW-0732">Signal</keyword>
<sequence length="231" mass="24330">MKGARNLVYSAGLVLFFAAAPLFAAGDIAFSADSMTGSAGKQNASARLSGNAEVVSGSFTVRSDDMELTGENYRFITASGNVRGEDSEKGFSFSASGMEYDRQKEFSTFLGSVAFSDTENGVEITAGRLSYDRGSETVLMQIDVVLQKDGMTCTAAFAIYRRGQSALELTGAPFVSNDGNEFRARRIFVDLDTEKITLEGAVRGSMADGSGPDAGEETGGEESGTAQEAAE</sequence>
<dbReference type="AlphaFoldDB" id="A0A9D9EQ52"/>
<feature type="chain" id="PRO_5038933995" evidence="2">
    <location>
        <begin position="25"/>
        <end position="231"/>
    </location>
</feature>
<feature type="region of interest" description="Disordered" evidence="1">
    <location>
        <begin position="202"/>
        <end position="231"/>
    </location>
</feature>
<name>A0A9D9EQ52_9SPIR</name>
<organism evidence="3 4">
    <name type="scientific">Candidatus Avitreponema avistercoris</name>
    <dbReference type="NCBI Taxonomy" id="2840705"/>
    <lineage>
        <taxon>Bacteria</taxon>
        <taxon>Pseudomonadati</taxon>
        <taxon>Spirochaetota</taxon>
        <taxon>Spirochaetia</taxon>
        <taxon>Spirochaetales</taxon>
        <taxon>Candidatus Avitreponema</taxon>
    </lineage>
</organism>
<dbReference type="Proteomes" id="UP000823616">
    <property type="component" value="Unassembled WGS sequence"/>
</dbReference>
<evidence type="ECO:0000256" key="2">
    <source>
        <dbReference type="SAM" id="SignalP"/>
    </source>
</evidence>
<accession>A0A9D9EQ52</accession>
<reference evidence="3" key="1">
    <citation type="submission" date="2020-10" db="EMBL/GenBank/DDBJ databases">
        <authorList>
            <person name="Gilroy R."/>
        </authorList>
    </citation>
    <scope>NUCLEOTIDE SEQUENCE</scope>
    <source>
        <strain evidence="3">B3-4054</strain>
    </source>
</reference>
<dbReference type="Gene3D" id="2.60.450.10">
    <property type="entry name" value="Lipopolysaccharide (LPS) transport protein A like domain"/>
    <property type="match status" value="1"/>
</dbReference>